<dbReference type="GO" id="GO:0003676">
    <property type="term" value="F:nucleic acid binding"/>
    <property type="evidence" value="ECO:0007669"/>
    <property type="project" value="InterPro"/>
</dbReference>
<dbReference type="Gene3D" id="1.10.8.10">
    <property type="entry name" value="DNA helicase RuvA subunit, C-terminal domain"/>
    <property type="match status" value="1"/>
</dbReference>
<reference evidence="8" key="1">
    <citation type="submission" date="2018-06" db="EMBL/GenBank/DDBJ databases">
        <authorList>
            <person name="Zhirakovskaya E."/>
        </authorList>
    </citation>
    <scope>NUCLEOTIDE SEQUENCE</scope>
</reference>
<dbReference type="Pfam" id="PF05175">
    <property type="entry name" value="MTS"/>
    <property type="match status" value="1"/>
</dbReference>
<organism evidence="8">
    <name type="scientific">hydrothermal vent metagenome</name>
    <dbReference type="NCBI Taxonomy" id="652676"/>
    <lineage>
        <taxon>unclassified sequences</taxon>
        <taxon>metagenomes</taxon>
        <taxon>ecological metagenomes</taxon>
    </lineage>
</organism>
<feature type="domain" description="Methyltransferase small" evidence="6">
    <location>
        <begin position="128"/>
        <end position="210"/>
    </location>
</feature>
<evidence type="ECO:0000256" key="5">
    <source>
        <dbReference type="ARBA" id="ARBA00048391"/>
    </source>
</evidence>
<dbReference type="Pfam" id="PF17827">
    <property type="entry name" value="PrmC_N"/>
    <property type="match status" value="1"/>
</dbReference>
<dbReference type="InterPro" id="IPR040758">
    <property type="entry name" value="PrmC_N"/>
</dbReference>
<sequence length="299" mass="32904">MPLKTIMPPEPSIQDCLRDLRRRFGKAGIDTAELDARLLVQAAAGLDHASLILKAGDILSKPELRALEKMAQRRLVFEPVSRILGEREFYGRWFMVTSDVLDPRPDTETLVEVALKVAGRQQRKNEPLHILDIGTGTGAIIISLLCELPDARGLATDISKSGLEVARQNGCRLGVDSRLEFKETSWCRGVDQQFDMIVSNPPYIVESDINNLAADVKNFDPKLALDGGKDGLQAYRQIAVQSPTCLKSGGSILLETGFDQAELVVEIFRSVGFSEHCNVATIQKDMGGNDRVVTMVWNG</sequence>
<name>A0A3B0R1Z1_9ZZZZ</name>
<dbReference type="GO" id="GO:0102559">
    <property type="term" value="F:peptide chain release factor N(5)-glutamine methyltransferase activity"/>
    <property type="evidence" value="ECO:0007669"/>
    <property type="project" value="UniProtKB-EC"/>
</dbReference>
<dbReference type="InterPro" id="IPR050320">
    <property type="entry name" value="N5-glutamine_MTase"/>
</dbReference>
<evidence type="ECO:0000256" key="2">
    <source>
        <dbReference type="ARBA" id="ARBA00022603"/>
    </source>
</evidence>
<evidence type="ECO:0000256" key="1">
    <source>
        <dbReference type="ARBA" id="ARBA00012771"/>
    </source>
</evidence>
<protein>
    <recommendedName>
        <fullName evidence="1">peptide chain release factor N(5)-glutamine methyltransferase</fullName>
        <ecNumber evidence="1">2.1.1.297</ecNumber>
    </recommendedName>
</protein>
<dbReference type="HAMAP" id="MF_02126">
    <property type="entry name" value="RF_methyltr_PrmC"/>
    <property type="match status" value="1"/>
</dbReference>
<dbReference type="CDD" id="cd02440">
    <property type="entry name" value="AdoMet_MTases"/>
    <property type="match status" value="1"/>
</dbReference>
<dbReference type="InterPro" id="IPR007848">
    <property type="entry name" value="Small_mtfrase_dom"/>
</dbReference>
<evidence type="ECO:0000259" key="6">
    <source>
        <dbReference type="Pfam" id="PF05175"/>
    </source>
</evidence>
<keyword evidence="2 8" id="KW-0489">Methyltransferase</keyword>
<dbReference type="PROSITE" id="PS00092">
    <property type="entry name" value="N6_MTASE"/>
    <property type="match status" value="1"/>
</dbReference>
<dbReference type="SUPFAM" id="SSF53335">
    <property type="entry name" value="S-adenosyl-L-methionine-dependent methyltransferases"/>
    <property type="match status" value="1"/>
</dbReference>
<dbReference type="AlphaFoldDB" id="A0A3B0R1Z1"/>
<dbReference type="Gene3D" id="3.40.50.150">
    <property type="entry name" value="Vaccinia Virus protein VP39"/>
    <property type="match status" value="1"/>
</dbReference>
<dbReference type="EC" id="2.1.1.297" evidence="1"/>
<evidence type="ECO:0000256" key="4">
    <source>
        <dbReference type="ARBA" id="ARBA00022691"/>
    </source>
</evidence>
<dbReference type="GO" id="GO:0032259">
    <property type="term" value="P:methylation"/>
    <property type="evidence" value="ECO:0007669"/>
    <property type="project" value="UniProtKB-KW"/>
</dbReference>
<keyword evidence="3 8" id="KW-0808">Transferase</keyword>
<dbReference type="PANTHER" id="PTHR18895">
    <property type="entry name" value="HEMK METHYLTRANSFERASE"/>
    <property type="match status" value="1"/>
</dbReference>
<evidence type="ECO:0000256" key="3">
    <source>
        <dbReference type="ARBA" id="ARBA00022679"/>
    </source>
</evidence>
<evidence type="ECO:0000259" key="7">
    <source>
        <dbReference type="Pfam" id="PF17827"/>
    </source>
</evidence>
<comment type="catalytic activity">
    <reaction evidence="5">
        <text>L-glutaminyl-[peptide chain release factor] + S-adenosyl-L-methionine = N(5)-methyl-L-glutaminyl-[peptide chain release factor] + S-adenosyl-L-homocysteine + H(+)</text>
        <dbReference type="Rhea" id="RHEA:42896"/>
        <dbReference type="Rhea" id="RHEA-COMP:10271"/>
        <dbReference type="Rhea" id="RHEA-COMP:10272"/>
        <dbReference type="ChEBI" id="CHEBI:15378"/>
        <dbReference type="ChEBI" id="CHEBI:30011"/>
        <dbReference type="ChEBI" id="CHEBI:57856"/>
        <dbReference type="ChEBI" id="CHEBI:59789"/>
        <dbReference type="ChEBI" id="CHEBI:61891"/>
        <dbReference type="EC" id="2.1.1.297"/>
    </reaction>
</comment>
<dbReference type="PANTHER" id="PTHR18895:SF74">
    <property type="entry name" value="MTRF1L RELEASE FACTOR GLUTAMINE METHYLTRANSFERASE"/>
    <property type="match status" value="1"/>
</dbReference>
<feature type="domain" description="Release factor glutamine methyltransferase N-terminal" evidence="7">
    <location>
        <begin position="16"/>
        <end position="85"/>
    </location>
</feature>
<dbReference type="EMBL" id="UOEC01000001">
    <property type="protein sequence ID" value="VAV86369.1"/>
    <property type="molecule type" value="Genomic_DNA"/>
</dbReference>
<dbReference type="InterPro" id="IPR019874">
    <property type="entry name" value="RF_methyltr_PrmC"/>
</dbReference>
<dbReference type="InterPro" id="IPR029063">
    <property type="entry name" value="SAM-dependent_MTases_sf"/>
</dbReference>
<accession>A0A3B0R1Z1</accession>
<dbReference type="InterPro" id="IPR004556">
    <property type="entry name" value="HemK-like"/>
</dbReference>
<gene>
    <name evidence="8" type="ORF">MNBD_ALPHA08-2045</name>
</gene>
<dbReference type="NCBIfam" id="TIGR00536">
    <property type="entry name" value="hemK_fam"/>
    <property type="match status" value="1"/>
</dbReference>
<proteinExistence type="inferred from homology"/>
<evidence type="ECO:0000313" key="8">
    <source>
        <dbReference type="EMBL" id="VAV86369.1"/>
    </source>
</evidence>
<keyword evidence="4" id="KW-0949">S-adenosyl-L-methionine</keyword>
<dbReference type="InterPro" id="IPR002052">
    <property type="entry name" value="DNA_methylase_N6_adenine_CS"/>
</dbReference>
<dbReference type="NCBIfam" id="TIGR03534">
    <property type="entry name" value="RF_mod_PrmC"/>
    <property type="match status" value="1"/>
</dbReference>